<name>A0A373FC36_COMTE</name>
<protein>
    <submittedName>
        <fullName evidence="1">Uncharacterized protein</fullName>
    </submittedName>
</protein>
<comment type="caution">
    <text evidence="1">The sequence shown here is derived from an EMBL/GenBank/DDBJ whole genome shotgun (WGS) entry which is preliminary data.</text>
</comment>
<dbReference type="EMBL" id="QURR01000032">
    <property type="protein sequence ID" value="RGE40959.1"/>
    <property type="molecule type" value="Genomic_DNA"/>
</dbReference>
<keyword evidence="2" id="KW-1185">Reference proteome</keyword>
<dbReference type="AlphaFoldDB" id="A0A373FC36"/>
<gene>
    <name evidence="1" type="ORF">DZC30_19620</name>
</gene>
<evidence type="ECO:0000313" key="1">
    <source>
        <dbReference type="EMBL" id="RGE40959.1"/>
    </source>
</evidence>
<sequence>MDNESQEIKAKEEVVVSESPAGIVQGGMQVTDRGIIFSSEYTSFETDIGAYQVHGSHIVQKGVSAVVQLRGTGSKFFCIEDGNCMRLSTN</sequence>
<organism evidence="1 2">
    <name type="scientific">Comamonas testosteroni</name>
    <name type="common">Pseudomonas testosteroni</name>
    <dbReference type="NCBI Taxonomy" id="285"/>
    <lineage>
        <taxon>Bacteria</taxon>
        <taxon>Pseudomonadati</taxon>
        <taxon>Pseudomonadota</taxon>
        <taxon>Betaproteobacteria</taxon>
        <taxon>Burkholderiales</taxon>
        <taxon>Comamonadaceae</taxon>
        <taxon>Comamonas</taxon>
    </lineage>
</organism>
<proteinExistence type="predicted"/>
<accession>A0A373FC36</accession>
<evidence type="ECO:0000313" key="2">
    <source>
        <dbReference type="Proteomes" id="UP000261948"/>
    </source>
</evidence>
<reference evidence="1 2" key="1">
    <citation type="submission" date="2018-08" db="EMBL/GenBank/DDBJ databases">
        <title>Comamonas testosteroni strain SWCO2.</title>
        <authorList>
            <person name="Jiang N."/>
            <person name="Zhang X.Z."/>
        </authorList>
    </citation>
    <scope>NUCLEOTIDE SEQUENCE [LARGE SCALE GENOMIC DNA]</scope>
    <source>
        <strain evidence="1 2">SWCO2</strain>
    </source>
</reference>
<dbReference type="Proteomes" id="UP000261948">
    <property type="component" value="Unassembled WGS sequence"/>
</dbReference>